<name>A0A9P6K0D7_9FUNG</name>
<evidence type="ECO:0000313" key="2">
    <source>
        <dbReference type="Proteomes" id="UP000723463"/>
    </source>
</evidence>
<dbReference type="Proteomes" id="UP000723463">
    <property type="component" value="Unassembled WGS sequence"/>
</dbReference>
<sequence>MALFSVQLQAPVLSLEHDGTIEGSKLFVYQKFRQAVSADVISQARPINRLVPSIWELREFDEERGVLQMVDPSLALGGVQTLTVVSFWLLCDALDIAKFLTLVCTQPLAAKLTRRLI</sequence>
<evidence type="ECO:0000313" key="1">
    <source>
        <dbReference type="EMBL" id="KAF9540307.1"/>
    </source>
</evidence>
<reference evidence="1" key="1">
    <citation type="journal article" date="2020" name="Fungal Divers.">
        <title>Resolving the Mortierellaceae phylogeny through synthesis of multi-gene phylogenetics and phylogenomics.</title>
        <authorList>
            <person name="Vandepol N."/>
            <person name="Liber J."/>
            <person name="Desiro A."/>
            <person name="Na H."/>
            <person name="Kennedy M."/>
            <person name="Barry K."/>
            <person name="Grigoriev I.V."/>
            <person name="Miller A.N."/>
            <person name="O'Donnell K."/>
            <person name="Stajich J.E."/>
            <person name="Bonito G."/>
        </authorList>
    </citation>
    <scope>NUCLEOTIDE SEQUENCE</scope>
    <source>
        <strain evidence="1">NRRL 2591</strain>
    </source>
</reference>
<protein>
    <submittedName>
        <fullName evidence="1">Uncharacterized protein</fullName>
    </submittedName>
</protein>
<organism evidence="1 2">
    <name type="scientific">Mortierella hygrophila</name>
    <dbReference type="NCBI Taxonomy" id="979708"/>
    <lineage>
        <taxon>Eukaryota</taxon>
        <taxon>Fungi</taxon>
        <taxon>Fungi incertae sedis</taxon>
        <taxon>Mucoromycota</taxon>
        <taxon>Mortierellomycotina</taxon>
        <taxon>Mortierellomycetes</taxon>
        <taxon>Mortierellales</taxon>
        <taxon>Mortierellaceae</taxon>
        <taxon>Mortierella</taxon>
    </lineage>
</organism>
<keyword evidence="2" id="KW-1185">Reference proteome</keyword>
<dbReference type="EMBL" id="JAAAXW010000206">
    <property type="protein sequence ID" value="KAF9540307.1"/>
    <property type="molecule type" value="Genomic_DNA"/>
</dbReference>
<gene>
    <name evidence="1" type="ORF">EC957_004426</name>
</gene>
<proteinExistence type="predicted"/>
<dbReference type="AlphaFoldDB" id="A0A9P6K0D7"/>
<accession>A0A9P6K0D7</accession>
<comment type="caution">
    <text evidence="1">The sequence shown here is derived from an EMBL/GenBank/DDBJ whole genome shotgun (WGS) entry which is preliminary data.</text>
</comment>